<keyword evidence="5 7" id="KW-0413">Isomerase</keyword>
<comment type="catalytic activity">
    <reaction evidence="1 7">
        <text>L-glutamate = D-glutamate</text>
        <dbReference type="Rhea" id="RHEA:12813"/>
        <dbReference type="ChEBI" id="CHEBI:29985"/>
        <dbReference type="ChEBI" id="CHEBI:29986"/>
        <dbReference type="EC" id="5.1.1.3"/>
    </reaction>
</comment>
<dbReference type="InterPro" id="IPR001920">
    <property type="entry name" value="Asp/Glu_race"/>
</dbReference>
<dbReference type="PANTHER" id="PTHR21198:SF2">
    <property type="entry name" value="GLUTAMATE RACEMASE"/>
    <property type="match status" value="1"/>
</dbReference>
<evidence type="ECO:0000313" key="9">
    <source>
        <dbReference type="Proteomes" id="UP000199290"/>
    </source>
</evidence>
<keyword evidence="9" id="KW-1185">Reference proteome</keyword>
<keyword evidence="6 7" id="KW-0961">Cell wall biogenesis/degradation</keyword>
<feature type="binding site" evidence="7">
    <location>
        <begin position="13"/>
        <end position="14"/>
    </location>
    <ligand>
        <name>substrate</name>
    </ligand>
</feature>
<keyword evidence="3 7" id="KW-0133">Cell shape</keyword>
<name>A0A1I6HM53_9GAMM</name>
<dbReference type="FunFam" id="3.40.50.1860:FF:000001">
    <property type="entry name" value="Glutamate racemase"/>
    <property type="match status" value="1"/>
</dbReference>
<evidence type="ECO:0000256" key="6">
    <source>
        <dbReference type="ARBA" id="ARBA00023316"/>
    </source>
</evidence>
<dbReference type="InterPro" id="IPR033134">
    <property type="entry name" value="Asp/Glu_racemase_AS_2"/>
</dbReference>
<dbReference type="InterPro" id="IPR015942">
    <property type="entry name" value="Asp/Glu/hydantoin_racemase"/>
</dbReference>
<dbReference type="STRING" id="375760.SAMN04488073_2762"/>
<dbReference type="HAMAP" id="MF_00258">
    <property type="entry name" value="Glu_racemase"/>
    <property type="match status" value="1"/>
</dbReference>
<protein>
    <recommendedName>
        <fullName evidence="2 7">Glutamate racemase</fullName>
        <ecNumber evidence="2 7">5.1.1.3</ecNumber>
    </recommendedName>
</protein>
<comment type="pathway">
    <text evidence="7">Cell wall biogenesis; peptidoglycan biosynthesis.</text>
</comment>
<dbReference type="PANTHER" id="PTHR21198">
    <property type="entry name" value="GLUTAMATE RACEMASE"/>
    <property type="match status" value="1"/>
</dbReference>
<gene>
    <name evidence="7" type="primary">murI</name>
    <name evidence="8" type="ORF">SAMN04488073_2762</name>
</gene>
<dbReference type="InterPro" id="IPR018187">
    <property type="entry name" value="Asp/Glu_racemase_AS_1"/>
</dbReference>
<sequence length="290" mass="30329">MKTTRGPRILVFDSGVGGLSVADCIHRQLPGLDLVYLADNAGFPYGDKPEAEVVERCTRLIASALGVYAPDVIVVACNTASTVVLPHLRAMTGVPVVGVVPAIKPAAAKTVNRRIGLLATPATVRRPYIDRLIQEFASDCVVERIGHPGLVSWAERLVSGHAVPEEELSEAMAPFRSAAVDTVVLGCTHYPLLLESLRKSLPEVRFWVDSGEAIARRVAWLLDEAGLAVPAPDILQKDSLAGGKAAVLSALFSGAAPEDIASFMAGLGLSPAQVAGNWPAASGVRASGSA</sequence>
<dbReference type="GO" id="GO:0071555">
    <property type="term" value="P:cell wall organization"/>
    <property type="evidence" value="ECO:0007669"/>
    <property type="project" value="UniProtKB-KW"/>
</dbReference>
<dbReference type="RefSeq" id="WP_091991492.1">
    <property type="nucleotide sequence ID" value="NZ_FOYV01000002.1"/>
</dbReference>
<dbReference type="OrthoDB" id="9801055at2"/>
<dbReference type="EC" id="5.1.1.3" evidence="2 7"/>
<organism evidence="8 9">
    <name type="scientific">Marinobacter gudaonensis</name>
    <dbReference type="NCBI Taxonomy" id="375760"/>
    <lineage>
        <taxon>Bacteria</taxon>
        <taxon>Pseudomonadati</taxon>
        <taxon>Pseudomonadota</taxon>
        <taxon>Gammaproteobacteria</taxon>
        <taxon>Pseudomonadales</taxon>
        <taxon>Marinobacteraceae</taxon>
        <taxon>Marinobacter</taxon>
    </lineage>
</organism>
<dbReference type="PROSITE" id="PS00923">
    <property type="entry name" value="ASP_GLU_RACEMASE_1"/>
    <property type="match status" value="1"/>
</dbReference>
<dbReference type="PROSITE" id="PS00924">
    <property type="entry name" value="ASP_GLU_RACEMASE_2"/>
    <property type="match status" value="1"/>
</dbReference>
<feature type="active site" description="Proton donor/acceptor" evidence="7">
    <location>
        <position position="77"/>
    </location>
</feature>
<dbReference type="Proteomes" id="UP000199290">
    <property type="component" value="Unassembled WGS sequence"/>
</dbReference>
<evidence type="ECO:0000256" key="2">
    <source>
        <dbReference type="ARBA" id="ARBA00013090"/>
    </source>
</evidence>
<dbReference type="Pfam" id="PF01177">
    <property type="entry name" value="Asp_Glu_race"/>
    <property type="match status" value="1"/>
</dbReference>
<accession>A0A1I6HM53</accession>
<evidence type="ECO:0000256" key="5">
    <source>
        <dbReference type="ARBA" id="ARBA00023235"/>
    </source>
</evidence>
<feature type="active site" description="Proton donor/acceptor" evidence="7">
    <location>
        <position position="187"/>
    </location>
</feature>
<feature type="binding site" evidence="7">
    <location>
        <begin position="45"/>
        <end position="46"/>
    </location>
    <ligand>
        <name>substrate</name>
    </ligand>
</feature>
<proteinExistence type="inferred from homology"/>
<comment type="similarity">
    <text evidence="7">Belongs to the aspartate/glutamate racemases family.</text>
</comment>
<evidence type="ECO:0000256" key="1">
    <source>
        <dbReference type="ARBA" id="ARBA00001602"/>
    </source>
</evidence>
<dbReference type="Gene3D" id="3.40.50.1860">
    <property type="match status" value="2"/>
</dbReference>
<feature type="binding site" evidence="7">
    <location>
        <begin position="188"/>
        <end position="189"/>
    </location>
    <ligand>
        <name>substrate</name>
    </ligand>
</feature>
<dbReference type="GO" id="GO:0008360">
    <property type="term" value="P:regulation of cell shape"/>
    <property type="evidence" value="ECO:0007669"/>
    <property type="project" value="UniProtKB-KW"/>
</dbReference>
<dbReference type="SUPFAM" id="SSF53681">
    <property type="entry name" value="Aspartate/glutamate racemase"/>
    <property type="match status" value="2"/>
</dbReference>
<feature type="binding site" evidence="7">
    <location>
        <begin position="78"/>
        <end position="79"/>
    </location>
    <ligand>
        <name>substrate</name>
    </ligand>
</feature>
<dbReference type="AlphaFoldDB" id="A0A1I6HM53"/>
<evidence type="ECO:0000256" key="7">
    <source>
        <dbReference type="HAMAP-Rule" id="MF_00258"/>
    </source>
</evidence>
<evidence type="ECO:0000256" key="4">
    <source>
        <dbReference type="ARBA" id="ARBA00022984"/>
    </source>
</evidence>
<dbReference type="InterPro" id="IPR004391">
    <property type="entry name" value="Glu_race"/>
</dbReference>
<dbReference type="GO" id="GO:0009252">
    <property type="term" value="P:peptidoglycan biosynthetic process"/>
    <property type="evidence" value="ECO:0007669"/>
    <property type="project" value="UniProtKB-UniRule"/>
</dbReference>
<dbReference type="UniPathway" id="UPA00219"/>
<evidence type="ECO:0000256" key="3">
    <source>
        <dbReference type="ARBA" id="ARBA00022960"/>
    </source>
</evidence>
<dbReference type="GO" id="GO:0008881">
    <property type="term" value="F:glutamate racemase activity"/>
    <property type="evidence" value="ECO:0007669"/>
    <property type="project" value="UniProtKB-UniRule"/>
</dbReference>
<evidence type="ECO:0000313" key="8">
    <source>
        <dbReference type="EMBL" id="SFR55525.1"/>
    </source>
</evidence>
<dbReference type="NCBIfam" id="TIGR00067">
    <property type="entry name" value="glut_race"/>
    <property type="match status" value="1"/>
</dbReference>
<dbReference type="EMBL" id="FOYV01000002">
    <property type="protein sequence ID" value="SFR55525.1"/>
    <property type="molecule type" value="Genomic_DNA"/>
</dbReference>
<keyword evidence="4 7" id="KW-0573">Peptidoglycan synthesis</keyword>
<reference evidence="9" key="1">
    <citation type="submission" date="2016-10" db="EMBL/GenBank/DDBJ databases">
        <authorList>
            <person name="Varghese N."/>
            <person name="Submissions S."/>
        </authorList>
    </citation>
    <scope>NUCLEOTIDE SEQUENCE [LARGE SCALE GENOMIC DNA]</scope>
    <source>
        <strain evidence="9">CGMCC 1.6294</strain>
    </source>
</reference>
<comment type="function">
    <text evidence="7">Provides the (R)-glutamate required for cell wall biosynthesis.</text>
</comment>